<keyword evidence="1" id="KW-0032">Aminotransferase</keyword>
<reference evidence="1" key="1">
    <citation type="submission" date="2021-08" db="EMBL/GenBank/DDBJ databases">
        <title>Novel anaerobic bacterium isolated from sea squirt in East Sea, Republic of Korea.</title>
        <authorList>
            <person name="Nguyen T.H."/>
            <person name="Li Z."/>
            <person name="Lee Y.-J."/>
            <person name="Ko J."/>
            <person name="Kim S.-G."/>
        </authorList>
    </citation>
    <scope>NUCLEOTIDE SEQUENCE</scope>
    <source>
        <strain evidence="1">KCTC 25031</strain>
    </source>
</reference>
<keyword evidence="1" id="KW-0808">Transferase</keyword>
<organism evidence="1 2">
    <name type="scientific">Halosquirtibacter laminarini</name>
    <dbReference type="NCBI Taxonomy" id="3374600"/>
    <lineage>
        <taxon>Bacteria</taxon>
        <taxon>Pseudomonadati</taxon>
        <taxon>Bacteroidota</taxon>
        <taxon>Bacteroidia</taxon>
        <taxon>Marinilabiliales</taxon>
        <taxon>Prolixibacteraceae</taxon>
        <taxon>Halosquirtibacter</taxon>
    </lineage>
</organism>
<name>A0AC61NPX1_9BACT</name>
<evidence type="ECO:0000313" key="2">
    <source>
        <dbReference type="Proteomes" id="UP000826212"/>
    </source>
</evidence>
<gene>
    <name evidence="1" type="ORF">K4L44_10730</name>
</gene>
<dbReference type="Proteomes" id="UP000826212">
    <property type="component" value="Chromosome"/>
</dbReference>
<accession>A0AC61NPX1</accession>
<protein>
    <submittedName>
        <fullName evidence="1">Aminotransferase class I/II-fold pyridoxal phosphate-dependent enzyme</fullName>
    </submittedName>
</protein>
<evidence type="ECO:0000313" key="1">
    <source>
        <dbReference type="EMBL" id="QZE15995.1"/>
    </source>
</evidence>
<sequence>MQARLLKEADMYPYFKEISSNQSDTSIIDGKEVLMFGSNNYLGLNNHPEVKEASIQAIKKYGTSCTGSRFMNGTIDLHHKLENELAEWLGKERTIVFPTGFQVNTGVIPAMVGKNDYILIDELDHASIIDGCRMSMAQRIKYRHNSPMSLEQKLNHISSKKGTKLIVTDGIFSMDGDIARLDKIVEVAKKHDAFTFVDCAHAIGVIGNHGAGTSSHYGVTDEVDLIGGTFSKSLASVGGFVAGSNDIIEYLNHASRTYMFSASLPPSSTASALATLRVIRSDDSHRLRLWDNTLYAIRCMKEIGFDIGMAETPIIPIYVRDSVLTFQIARDILKRGIYVNPVVAPGVKENDALLRFSLTAVHTKEQIDFAIENIAAVLKEHNILKGELCQLR</sequence>
<keyword evidence="2" id="KW-1185">Reference proteome</keyword>
<dbReference type="EMBL" id="CP081303">
    <property type="protein sequence ID" value="QZE15995.1"/>
    <property type="molecule type" value="Genomic_DNA"/>
</dbReference>
<proteinExistence type="predicted"/>